<keyword evidence="3" id="KW-0808">Transferase</keyword>
<dbReference type="SUPFAM" id="SSF53448">
    <property type="entry name" value="Nucleotide-diphospho-sugar transferases"/>
    <property type="match status" value="1"/>
</dbReference>
<keyword evidence="1" id="KW-0460">Magnesium</keyword>
<feature type="domain" description="MobA-like NTP transferase" evidence="2">
    <location>
        <begin position="28"/>
        <end position="140"/>
    </location>
</feature>
<dbReference type="Proteomes" id="UP000460561">
    <property type="component" value="Unassembled WGS sequence"/>
</dbReference>
<reference evidence="3 4" key="1">
    <citation type="submission" date="2019-12" db="EMBL/GenBank/DDBJ databases">
        <title>Genomic-based taxomic classification of the family Erythrobacteraceae.</title>
        <authorList>
            <person name="Xu L."/>
        </authorList>
    </citation>
    <scope>NUCLEOTIDE SEQUENCE [LARGE SCALE GENOMIC DNA]</scope>
    <source>
        <strain evidence="3 4">DSM 18604</strain>
    </source>
</reference>
<dbReference type="InterPro" id="IPR025877">
    <property type="entry name" value="MobA-like_NTP_Trfase"/>
</dbReference>
<evidence type="ECO:0000313" key="3">
    <source>
        <dbReference type="EMBL" id="MXP26740.1"/>
    </source>
</evidence>
<dbReference type="InterPro" id="IPR029044">
    <property type="entry name" value="Nucleotide-diphossugar_trans"/>
</dbReference>
<dbReference type="AlphaFoldDB" id="A0A845A912"/>
<comment type="caution">
    <text evidence="3">The sequence shown here is derived from an EMBL/GenBank/DDBJ whole genome shotgun (WGS) entry which is preliminary data.</text>
</comment>
<proteinExistence type="predicted"/>
<dbReference type="EMBL" id="WTYQ01000004">
    <property type="protein sequence ID" value="MXP26740.1"/>
    <property type="molecule type" value="Genomic_DNA"/>
</dbReference>
<name>A0A845A912_9SPHN</name>
<evidence type="ECO:0000259" key="2">
    <source>
        <dbReference type="Pfam" id="PF12804"/>
    </source>
</evidence>
<dbReference type="RefSeq" id="WP_160739936.1">
    <property type="nucleotide sequence ID" value="NZ_WTYQ01000004.1"/>
</dbReference>
<evidence type="ECO:0000313" key="4">
    <source>
        <dbReference type="Proteomes" id="UP000460561"/>
    </source>
</evidence>
<accession>A0A845A912</accession>
<dbReference type="Pfam" id="PF12804">
    <property type="entry name" value="NTP_transf_3"/>
    <property type="match status" value="1"/>
</dbReference>
<dbReference type="OrthoDB" id="159246at2"/>
<dbReference type="Gene3D" id="3.90.550.10">
    <property type="entry name" value="Spore Coat Polysaccharide Biosynthesis Protein SpsA, Chain A"/>
    <property type="match status" value="1"/>
</dbReference>
<gene>
    <name evidence="3" type="ORF">GRI39_11910</name>
</gene>
<organism evidence="3 4">
    <name type="scientific">Altericroceibacterium indicum</name>
    <dbReference type="NCBI Taxonomy" id="374177"/>
    <lineage>
        <taxon>Bacteria</taxon>
        <taxon>Pseudomonadati</taxon>
        <taxon>Pseudomonadota</taxon>
        <taxon>Alphaproteobacteria</taxon>
        <taxon>Sphingomonadales</taxon>
        <taxon>Erythrobacteraceae</taxon>
        <taxon>Altericroceibacterium</taxon>
    </lineage>
</organism>
<sequence>MNTTIPTASDGWTAIVLAGRRPGIDPLAAHFGKPSKALIPVAGEAMLSRVLRVLRATPEVNRIVVLTQDVEELASAAELAWVQDDSAIGIARSGATISGSVLDFLQHDGTNQPILLTTADNVLLTPEIASYFINKARAAQLSVGLVSRGQLEKDYGQSQRTWWRFGDGDFSGANLFALQVEEASDVQDALLFWEKIEQDRKKVWKIAARFGPLLMLRIALRRLSLNKAVREAGRRLHVDAQAVALPFGRAAIDVDKLSDHAMAEKILSA</sequence>
<evidence type="ECO:0000256" key="1">
    <source>
        <dbReference type="ARBA" id="ARBA00022842"/>
    </source>
</evidence>
<keyword evidence="4" id="KW-1185">Reference proteome</keyword>
<dbReference type="GO" id="GO:0016779">
    <property type="term" value="F:nucleotidyltransferase activity"/>
    <property type="evidence" value="ECO:0007669"/>
    <property type="project" value="UniProtKB-ARBA"/>
</dbReference>
<protein>
    <submittedName>
        <fullName evidence="3">NTP transferase domain-containing protein</fullName>
    </submittedName>
</protein>